<dbReference type="InterPro" id="IPR010982">
    <property type="entry name" value="Lambda_DNA-bd_dom_sf"/>
</dbReference>
<dbReference type="SMART" id="SM00530">
    <property type="entry name" value="HTH_XRE"/>
    <property type="match status" value="1"/>
</dbReference>
<protein>
    <submittedName>
        <fullName evidence="2">Transcriptional regulator with XRE-family HTH domain</fullName>
    </submittedName>
</protein>
<dbReference type="InterPro" id="IPR043917">
    <property type="entry name" value="DUF5753"/>
</dbReference>
<dbReference type="EMBL" id="JADBDZ010000001">
    <property type="protein sequence ID" value="MBE1530571.1"/>
    <property type="molecule type" value="Genomic_DNA"/>
</dbReference>
<dbReference type="RefSeq" id="WP_192757561.1">
    <property type="nucleotide sequence ID" value="NZ_JADBDZ010000001.1"/>
</dbReference>
<gene>
    <name evidence="2" type="ORF">H4W34_000404</name>
</gene>
<feature type="domain" description="HTH cro/C1-type" evidence="1">
    <location>
        <begin position="9"/>
        <end position="62"/>
    </location>
</feature>
<name>A0ABR9JJ34_9ACTN</name>
<dbReference type="Proteomes" id="UP000627838">
    <property type="component" value="Unassembled WGS sequence"/>
</dbReference>
<proteinExistence type="predicted"/>
<dbReference type="CDD" id="cd00093">
    <property type="entry name" value="HTH_XRE"/>
    <property type="match status" value="1"/>
</dbReference>
<organism evidence="2 3">
    <name type="scientific">Actinomadura algeriensis</name>
    <dbReference type="NCBI Taxonomy" id="1679523"/>
    <lineage>
        <taxon>Bacteria</taxon>
        <taxon>Bacillati</taxon>
        <taxon>Actinomycetota</taxon>
        <taxon>Actinomycetes</taxon>
        <taxon>Streptosporangiales</taxon>
        <taxon>Thermomonosporaceae</taxon>
        <taxon>Actinomadura</taxon>
    </lineage>
</organism>
<comment type="caution">
    <text evidence="2">The sequence shown here is derived from an EMBL/GenBank/DDBJ whole genome shotgun (WGS) entry which is preliminary data.</text>
</comment>
<evidence type="ECO:0000259" key="1">
    <source>
        <dbReference type="PROSITE" id="PS50943"/>
    </source>
</evidence>
<dbReference type="PROSITE" id="PS50943">
    <property type="entry name" value="HTH_CROC1"/>
    <property type="match status" value="1"/>
</dbReference>
<evidence type="ECO:0000313" key="3">
    <source>
        <dbReference type="Proteomes" id="UP000627838"/>
    </source>
</evidence>
<dbReference type="Gene3D" id="1.10.260.40">
    <property type="entry name" value="lambda repressor-like DNA-binding domains"/>
    <property type="match status" value="1"/>
</dbReference>
<dbReference type="Pfam" id="PF19054">
    <property type="entry name" value="DUF5753"/>
    <property type="match status" value="1"/>
</dbReference>
<evidence type="ECO:0000313" key="2">
    <source>
        <dbReference type="EMBL" id="MBE1530571.1"/>
    </source>
</evidence>
<keyword evidence="3" id="KW-1185">Reference proteome</keyword>
<reference evidence="2 3" key="1">
    <citation type="submission" date="2020-10" db="EMBL/GenBank/DDBJ databases">
        <title>Sequencing the genomes of 1000 actinobacteria strains.</title>
        <authorList>
            <person name="Klenk H.-P."/>
        </authorList>
    </citation>
    <scope>NUCLEOTIDE SEQUENCE [LARGE SCALE GENOMIC DNA]</scope>
    <source>
        <strain evidence="2 3">DSM 46744</strain>
    </source>
</reference>
<accession>A0ABR9JJ34</accession>
<dbReference type="InterPro" id="IPR001387">
    <property type="entry name" value="Cro/C1-type_HTH"/>
</dbReference>
<sequence>MWHFLAFFMRFWREKKGLSLAQCGQLMGAARSSVSNLEAGRRRPQDDQMLALDTHYGTGVLFQLLLWYARAAHDPNWFRQYAQYEQQALSIKMFHGGGIPLVLQTDEYTRAHVQIGSHPDRELEYNERVERKRSILDRAEPPDIWVLLDEAVLARPVGDDPEIMSFQLKHLLAMAALPHVIVRIVPFSSGPHLGSEGFFQLIGLADRDVAYAGAPGGGRLIESPGETRAMDDRFDRIGAKAASEDVSCDIVKQYLERYL</sequence>
<dbReference type="SUPFAM" id="SSF47413">
    <property type="entry name" value="lambda repressor-like DNA-binding domains"/>
    <property type="match status" value="1"/>
</dbReference>
<dbReference type="Pfam" id="PF13560">
    <property type="entry name" value="HTH_31"/>
    <property type="match status" value="1"/>
</dbReference>